<reference evidence="2" key="1">
    <citation type="journal article" date="2019" name="bioRxiv">
        <title>The Genome of the Zebra Mussel, Dreissena polymorpha: A Resource for Invasive Species Research.</title>
        <authorList>
            <person name="McCartney M.A."/>
            <person name="Auch B."/>
            <person name="Kono T."/>
            <person name="Mallez S."/>
            <person name="Zhang Y."/>
            <person name="Obille A."/>
            <person name="Becker A."/>
            <person name="Abrahante J.E."/>
            <person name="Garbe J."/>
            <person name="Badalamenti J.P."/>
            <person name="Herman A."/>
            <person name="Mangelson H."/>
            <person name="Liachko I."/>
            <person name="Sullivan S."/>
            <person name="Sone E.D."/>
            <person name="Koren S."/>
            <person name="Silverstein K.A.T."/>
            <person name="Beckman K.B."/>
            <person name="Gohl D.M."/>
        </authorList>
    </citation>
    <scope>NUCLEOTIDE SEQUENCE</scope>
    <source>
        <strain evidence="2">Duluth1</strain>
        <tissue evidence="2">Whole animal</tissue>
    </source>
</reference>
<sequence length="192" mass="21231">MFFDSSKGNCVGCISVYKKASDIRLIAMQGTIYFSSSGKLTYNCPVQADYWVDYSRFNPYNDGLRADTINSLTFQTMGNHGAHILLQSNNIDFNNSEVEIVIGGWFNNRSVIRGQQQGPTLSNYTGSVLSGSSFRWFWISWNGGCVKVGKDSAVGDSKILEWCGLSFPINGIRFGYCCGSGGTFIIPIRHSH</sequence>
<accession>A0A9D4LVH4</accession>
<dbReference type="OrthoDB" id="6044186at2759"/>
<dbReference type="PANTHER" id="PTHR36695">
    <property type="entry name" value="AGAP008648-PA"/>
    <property type="match status" value="1"/>
</dbReference>
<dbReference type="Proteomes" id="UP000828390">
    <property type="component" value="Unassembled WGS sequence"/>
</dbReference>
<evidence type="ECO:0000259" key="1">
    <source>
        <dbReference type="Pfam" id="PF12248"/>
    </source>
</evidence>
<keyword evidence="3" id="KW-1185">Reference proteome</keyword>
<evidence type="ECO:0000313" key="2">
    <source>
        <dbReference type="EMBL" id="KAH3864522.1"/>
    </source>
</evidence>
<proteinExistence type="predicted"/>
<dbReference type="Pfam" id="PF12248">
    <property type="entry name" value="Methyltransf_FA"/>
    <property type="match status" value="1"/>
</dbReference>
<dbReference type="EMBL" id="JAIWYP010000002">
    <property type="protein sequence ID" value="KAH3864522.1"/>
    <property type="molecule type" value="Genomic_DNA"/>
</dbReference>
<dbReference type="AlphaFoldDB" id="A0A9D4LVH4"/>
<feature type="domain" description="Farnesoic acid O-methyl transferase" evidence="1">
    <location>
        <begin position="59"/>
        <end position="179"/>
    </location>
</feature>
<gene>
    <name evidence="2" type="ORF">DPMN_027541</name>
</gene>
<dbReference type="PANTHER" id="PTHR36695:SF12">
    <property type="entry name" value="AGAP008648-PA"/>
    <property type="match status" value="1"/>
</dbReference>
<reference evidence="2" key="2">
    <citation type="submission" date="2020-11" db="EMBL/GenBank/DDBJ databases">
        <authorList>
            <person name="McCartney M.A."/>
            <person name="Auch B."/>
            <person name="Kono T."/>
            <person name="Mallez S."/>
            <person name="Becker A."/>
            <person name="Gohl D.M."/>
            <person name="Silverstein K.A.T."/>
            <person name="Koren S."/>
            <person name="Bechman K.B."/>
            <person name="Herman A."/>
            <person name="Abrahante J.E."/>
            <person name="Garbe J."/>
        </authorList>
    </citation>
    <scope>NUCLEOTIDE SEQUENCE</scope>
    <source>
        <strain evidence="2">Duluth1</strain>
        <tissue evidence="2">Whole animal</tissue>
    </source>
</reference>
<dbReference type="InterPro" id="IPR022041">
    <property type="entry name" value="Methyltransf_FA"/>
</dbReference>
<protein>
    <recommendedName>
        <fullName evidence="1">Farnesoic acid O-methyl transferase domain-containing protein</fullName>
    </recommendedName>
</protein>
<name>A0A9D4LVH4_DREPO</name>
<evidence type="ECO:0000313" key="3">
    <source>
        <dbReference type="Proteomes" id="UP000828390"/>
    </source>
</evidence>
<organism evidence="2 3">
    <name type="scientific">Dreissena polymorpha</name>
    <name type="common">Zebra mussel</name>
    <name type="synonym">Mytilus polymorpha</name>
    <dbReference type="NCBI Taxonomy" id="45954"/>
    <lineage>
        <taxon>Eukaryota</taxon>
        <taxon>Metazoa</taxon>
        <taxon>Spiralia</taxon>
        <taxon>Lophotrochozoa</taxon>
        <taxon>Mollusca</taxon>
        <taxon>Bivalvia</taxon>
        <taxon>Autobranchia</taxon>
        <taxon>Heteroconchia</taxon>
        <taxon>Euheterodonta</taxon>
        <taxon>Imparidentia</taxon>
        <taxon>Neoheterodontei</taxon>
        <taxon>Myida</taxon>
        <taxon>Dreissenoidea</taxon>
        <taxon>Dreissenidae</taxon>
        <taxon>Dreissena</taxon>
    </lineage>
</organism>
<comment type="caution">
    <text evidence="2">The sequence shown here is derived from an EMBL/GenBank/DDBJ whole genome shotgun (WGS) entry which is preliminary data.</text>
</comment>